<dbReference type="GeneID" id="8625066"/>
<keyword evidence="2" id="KW-1185">Reference proteome</keyword>
<dbReference type="OMA" id="NWHWFNS"/>
<dbReference type="KEGG" id="ddi:DDB_G0285397"/>
<dbReference type="dictyBase" id="DDB_G0285397"/>
<accession>Q54NC2</accession>
<dbReference type="RefSeq" id="XP_638258.1">
    <property type="nucleotide sequence ID" value="XM_633166.1"/>
</dbReference>
<dbReference type="PANTHER" id="PTHR32556">
    <property type="entry name" value="F-BOX DOMAIN-CONTAINING PROTEIN-RELATED-RELATED"/>
    <property type="match status" value="1"/>
</dbReference>
<dbReference type="AlphaFoldDB" id="Q54NC2"/>
<gene>
    <name evidence="1" type="ORF">DDB_G0285397</name>
</gene>
<protein>
    <submittedName>
        <fullName evidence="1">Uncharacterized protein</fullName>
    </submittedName>
</protein>
<dbReference type="EMBL" id="AAFI02000079">
    <property type="protein sequence ID" value="EAL64773.1"/>
    <property type="molecule type" value="Genomic_DNA"/>
</dbReference>
<evidence type="ECO:0000313" key="1">
    <source>
        <dbReference type="EMBL" id="EAL64773.1"/>
    </source>
</evidence>
<dbReference type="PaxDb" id="44689-DDB0218706"/>
<dbReference type="VEuPathDB" id="AmoebaDB:DDB_G0285397"/>
<dbReference type="PhylomeDB" id="Q54NC2"/>
<dbReference type="HOGENOM" id="CLU_615992_0_0_1"/>
<dbReference type="Proteomes" id="UP000002195">
    <property type="component" value="Unassembled WGS sequence"/>
</dbReference>
<dbReference type="eggNOG" id="ENOG502REJ1">
    <property type="taxonomic scope" value="Eukaryota"/>
</dbReference>
<dbReference type="InParanoid" id="Q54NC2"/>
<reference evidence="1 2" key="1">
    <citation type="journal article" date="2005" name="Nature">
        <title>The genome of the social amoeba Dictyostelium discoideum.</title>
        <authorList>
            <consortium name="The Dictyostelium discoideum Sequencing Consortium"/>
            <person name="Eichinger L."/>
            <person name="Pachebat J.A."/>
            <person name="Glockner G."/>
            <person name="Rajandream M.A."/>
            <person name="Sucgang R."/>
            <person name="Berriman M."/>
            <person name="Song J."/>
            <person name="Olsen R."/>
            <person name="Szafranski K."/>
            <person name="Xu Q."/>
            <person name="Tunggal B."/>
            <person name="Kummerfeld S."/>
            <person name="Madera M."/>
            <person name="Konfortov B.A."/>
            <person name="Rivero F."/>
            <person name="Bankier A.T."/>
            <person name="Lehmann R."/>
            <person name="Hamlin N."/>
            <person name="Davies R."/>
            <person name="Gaudet P."/>
            <person name="Fey P."/>
            <person name="Pilcher K."/>
            <person name="Chen G."/>
            <person name="Saunders D."/>
            <person name="Sodergren E."/>
            <person name="Davis P."/>
            <person name="Kerhornou A."/>
            <person name="Nie X."/>
            <person name="Hall N."/>
            <person name="Anjard C."/>
            <person name="Hemphill L."/>
            <person name="Bason N."/>
            <person name="Farbrother P."/>
            <person name="Desany B."/>
            <person name="Just E."/>
            <person name="Morio T."/>
            <person name="Rost R."/>
            <person name="Churcher C."/>
            <person name="Cooper J."/>
            <person name="Haydock S."/>
            <person name="van Driessche N."/>
            <person name="Cronin A."/>
            <person name="Goodhead I."/>
            <person name="Muzny D."/>
            <person name="Mourier T."/>
            <person name="Pain A."/>
            <person name="Lu M."/>
            <person name="Harper D."/>
            <person name="Lindsay R."/>
            <person name="Hauser H."/>
            <person name="James K."/>
            <person name="Quiles M."/>
            <person name="Madan Babu M."/>
            <person name="Saito T."/>
            <person name="Buchrieser C."/>
            <person name="Wardroper A."/>
            <person name="Felder M."/>
            <person name="Thangavelu M."/>
            <person name="Johnson D."/>
            <person name="Knights A."/>
            <person name="Loulseged H."/>
            <person name="Mungall K."/>
            <person name="Oliver K."/>
            <person name="Price C."/>
            <person name="Quail M.A."/>
            <person name="Urushihara H."/>
            <person name="Hernandez J."/>
            <person name="Rabbinowitsch E."/>
            <person name="Steffen D."/>
            <person name="Sanders M."/>
            <person name="Ma J."/>
            <person name="Kohara Y."/>
            <person name="Sharp S."/>
            <person name="Simmonds M."/>
            <person name="Spiegler S."/>
            <person name="Tivey A."/>
            <person name="Sugano S."/>
            <person name="White B."/>
            <person name="Walker D."/>
            <person name="Woodward J."/>
            <person name="Winckler T."/>
            <person name="Tanaka Y."/>
            <person name="Shaulsky G."/>
            <person name="Schleicher M."/>
            <person name="Weinstock G."/>
            <person name="Rosenthal A."/>
            <person name="Cox E.C."/>
            <person name="Chisholm R.L."/>
            <person name="Gibbs R."/>
            <person name="Loomis W.F."/>
            <person name="Platzer M."/>
            <person name="Kay R.R."/>
            <person name="Williams J."/>
            <person name="Dear P.H."/>
            <person name="Noegel A.A."/>
            <person name="Barrell B."/>
            <person name="Kuspa A."/>
        </authorList>
    </citation>
    <scope>NUCLEOTIDE SEQUENCE [LARGE SCALE GENOMIC DNA]</scope>
    <source>
        <strain evidence="1 2">AX4</strain>
    </source>
</reference>
<comment type="caution">
    <text evidence="1">The sequence shown here is derived from an EMBL/GenBank/DDBJ whole genome shotgun (WGS) entry which is preliminary data.</text>
</comment>
<name>Q54NC2_DICDI</name>
<organism evidence="1 2">
    <name type="scientific">Dictyostelium discoideum</name>
    <name type="common">Social amoeba</name>
    <dbReference type="NCBI Taxonomy" id="44689"/>
    <lineage>
        <taxon>Eukaryota</taxon>
        <taxon>Amoebozoa</taxon>
        <taxon>Evosea</taxon>
        <taxon>Eumycetozoa</taxon>
        <taxon>Dictyostelia</taxon>
        <taxon>Dictyosteliales</taxon>
        <taxon>Dictyosteliaceae</taxon>
        <taxon>Dictyostelium</taxon>
    </lineage>
</organism>
<dbReference type="PANTHER" id="PTHR32556:SF18">
    <property type="match status" value="1"/>
</dbReference>
<dbReference type="FunCoup" id="Q54NC2">
    <property type="interactions" value="1"/>
</dbReference>
<sequence>MIKLSLLLEKDIISILAKEINKYNKTITFFGQDEQEKAEKDSIISELVKSMSLVNWHWFNSLSSELVSLVNFSHSPLSPTIKLFDYLWNKNIIETTNDNNNNNNNNNSDNNNKFKLIKNENIKYIRLNISEISLTEIDQDKMNQFIDFINKKVNEFKNLKKLVISNGMENDDIIFTNKLDFHYIRLGFLYLGIKLDDEEQEEGRVNQLITKSPLSPNIKEVIDSEGFNMPPSRLVSILKPLKKIENLIIDRADINLYIELYKQLIGADDDENTSCLTFAKSLTIDNYQVHTVESLYYVLKLVPNIHELSFQICFDNLVLQIDGTTKGCMCSELDECNKNFMHYWKFITECIENHKTLKLLSIGQHCTFPIAYATQFKLPIKFIESFGSAIANNKSIKIFKTSKLPPNCSDFFEFIFKNNQTITRHSHYFLNMTIDSLPTYVDDFKNLIDQYKHIEVFFISDSTFGDVFTHNSLKSKKE</sequence>
<proteinExistence type="predicted"/>
<evidence type="ECO:0000313" key="2">
    <source>
        <dbReference type="Proteomes" id="UP000002195"/>
    </source>
</evidence>